<comment type="caution">
    <text evidence="2">The sequence shown here is derived from an EMBL/GenBank/DDBJ whole genome shotgun (WGS) entry which is preliminary data.</text>
</comment>
<evidence type="ECO:0000313" key="2">
    <source>
        <dbReference type="EMBL" id="CAG8593018.1"/>
    </source>
</evidence>
<feature type="compositionally biased region" description="Polar residues" evidence="1">
    <location>
        <begin position="95"/>
        <end position="104"/>
    </location>
</feature>
<keyword evidence="3" id="KW-1185">Reference proteome</keyword>
<sequence length="141" mass="16536">MNHNTFESDNPVNFLNVLESDDLENLFNMLMPDCPEAYYKQIDNENDFKRIEEMSFNNWVELDKWLDNHGLESGFAFMITHSETNKENKIPWRHQASQSSCNKLNNDLRDNNNSEDSSDSENEANQNKRKCSICNLKDHNA</sequence>
<protein>
    <submittedName>
        <fullName evidence="2">15602_t:CDS:1</fullName>
    </submittedName>
</protein>
<accession>A0ABN7UGS5</accession>
<organism evidence="2 3">
    <name type="scientific">Gigaspora margarita</name>
    <dbReference type="NCBI Taxonomy" id="4874"/>
    <lineage>
        <taxon>Eukaryota</taxon>
        <taxon>Fungi</taxon>
        <taxon>Fungi incertae sedis</taxon>
        <taxon>Mucoromycota</taxon>
        <taxon>Glomeromycotina</taxon>
        <taxon>Glomeromycetes</taxon>
        <taxon>Diversisporales</taxon>
        <taxon>Gigasporaceae</taxon>
        <taxon>Gigaspora</taxon>
    </lineage>
</organism>
<proteinExistence type="predicted"/>
<reference evidence="2 3" key="1">
    <citation type="submission" date="2021-06" db="EMBL/GenBank/DDBJ databases">
        <authorList>
            <person name="Kallberg Y."/>
            <person name="Tangrot J."/>
            <person name="Rosling A."/>
        </authorList>
    </citation>
    <scope>NUCLEOTIDE SEQUENCE [LARGE SCALE GENOMIC DNA]</scope>
    <source>
        <strain evidence="2 3">120-4 pot B 10/14</strain>
    </source>
</reference>
<gene>
    <name evidence="2" type="ORF">GMARGA_LOCUS6501</name>
</gene>
<name>A0ABN7UGS5_GIGMA</name>
<evidence type="ECO:0000256" key="1">
    <source>
        <dbReference type="SAM" id="MobiDB-lite"/>
    </source>
</evidence>
<feature type="region of interest" description="Disordered" evidence="1">
    <location>
        <begin position="88"/>
        <end position="130"/>
    </location>
</feature>
<dbReference type="Proteomes" id="UP000789901">
    <property type="component" value="Unassembled WGS sequence"/>
</dbReference>
<evidence type="ECO:0000313" key="3">
    <source>
        <dbReference type="Proteomes" id="UP000789901"/>
    </source>
</evidence>
<dbReference type="EMBL" id="CAJVQB010002957">
    <property type="protein sequence ID" value="CAG8593018.1"/>
    <property type="molecule type" value="Genomic_DNA"/>
</dbReference>